<proteinExistence type="predicted"/>
<evidence type="ECO:0000313" key="2">
    <source>
        <dbReference type="Proteomes" id="UP000809910"/>
    </source>
</evidence>
<organism evidence="1 2">
    <name type="scientific">Legionella bononiensis</name>
    <dbReference type="NCBI Taxonomy" id="2793102"/>
    <lineage>
        <taxon>Bacteria</taxon>
        <taxon>Pseudomonadati</taxon>
        <taxon>Pseudomonadota</taxon>
        <taxon>Gammaproteobacteria</taxon>
        <taxon>Legionellales</taxon>
        <taxon>Legionellaceae</taxon>
        <taxon>Legionella</taxon>
    </lineage>
</organism>
<protein>
    <submittedName>
        <fullName evidence="1">Uncharacterized protein</fullName>
    </submittedName>
</protein>
<keyword evidence="2" id="KW-1185">Reference proteome</keyword>
<dbReference type="Proteomes" id="UP000809910">
    <property type="component" value="Unassembled WGS sequence"/>
</dbReference>
<name>A0ABS1W7X3_9GAMM</name>
<accession>A0ABS1W7X3</accession>
<dbReference type="SUPFAM" id="SSF52266">
    <property type="entry name" value="SGNH hydrolase"/>
    <property type="match status" value="1"/>
</dbReference>
<dbReference type="EMBL" id="JADWVN010000004">
    <property type="protein sequence ID" value="MBL7525460.1"/>
    <property type="molecule type" value="Genomic_DNA"/>
</dbReference>
<evidence type="ECO:0000313" key="1">
    <source>
        <dbReference type="EMBL" id="MBL7525460.1"/>
    </source>
</evidence>
<comment type="caution">
    <text evidence="1">The sequence shown here is derived from an EMBL/GenBank/DDBJ whole genome shotgun (WGS) entry which is preliminary data.</text>
</comment>
<gene>
    <name evidence="1" type="ORF">I5282_02590</name>
</gene>
<sequence>MKKLSRKPMVTSHLRLAKARAVEWKKPQTVIMGSSTAETGLDPEHPDWINKPVYNLGLSGANIYEVMRYLQHAQSIKPLKTVVLTVNFFMFNAYSKNRVDFSEEILNIDFNGNLNPKSTTAYFSTLLTYDAINASLFTIKNQDKKNAFKNNGQLVHNYRNDLVNQLKGYRNNFISAERYNRSSFLPPPANKYAFYDLKNNIDTMNYMKKIIEICETNNTELVIIIAPEHVRLLETYKLLGLWEQYEQWQSKLVSLVNYHNMNHPNLQYALWSFNNINQFTTEPLPVKDDHVTKMQWFWDPLHFKNEFGNLILSSILNPQFKSNIINFRSDLTKANLSSEFEKIRSDLNRWESLNSDQTQEIKQILSSSN</sequence>
<reference evidence="1 2" key="1">
    <citation type="submission" date="2020-12" db="EMBL/GenBank/DDBJ databases">
        <title>WGS of Legionella: environmental sample.</title>
        <authorList>
            <person name="Cristino S."/>
            <person name="Girolamini L."/>
            <person name="Salaris S."/>
            <person name="Pascale M.R."/>
            <person name="Mazzotta M."/>
            <person name="Orsini M."/>
            <person name="Grottola A."/>
        </authorList>
    </citation>
    <scope>NUCLEOTIDE SEQUENCE [LARGE SCALE GENOMIC DNA]</scope>
    <source>
        <strain evidence="1 2">30cs62</strain>
    </source>
</reference>